<proteinExistence type="predicted"/>
<dbReference type="Gene3D" id="2.60.120.260">
    <property type="entry name" value="Galactose-binding domain-like"/>
    <property type="match status" value="1"/>
</dbReference>
<dbReference type="EC" id="2.7.13.3" evidence="3"/>
<dbReference type="SUPFAM" id="SSF47384">
    <property type="entry name" value="Homodimeric domain of signal transducing histidine kinase"/>
    <property type="match status" value="1"/>
</dbReference>
<dbReference type="EMBL" id="JACJVR010000011">
    <property type="protein sequence ID" value="MBB6690474.1"/>
    <property type="molecule type" value="Genomic_DNA"/>
</dbReference>
<dbReference type="SUPFAM" id="SSF52172">
    <property type="entry name" value="CheY-like"/>
    <property type="match status" value="1"/>
</dbReference>
<dbReference type="Pfam" id="PF00072">
    <property type="entry name" value="Response_reg"/>
    <property type="match status" value="1"/>
</dbReference>
<dbReference type="GO" id="GO:0009927">
    <property type="term" value="F:histidine phosphotransfer kinase activity"/>
    <property type="evidence" value="ECO:0007669"/>
    <property type="project" value="TreeGrafter"/>
</dbReference>
<name>A0A841TXU7_9BACL</name>
<dbReference type="PROSITE" id="PS50110">
    <property type="entry name" value="RESPONSE_REGULATORY"/>
    <property type="match status" value="1"/>
</dbReference>
<dbReference type="PRINTS" id="PR00344">
    <property type="entry name" value="BCTRLSENSOR"/>
</dbReference>
<dbReference type="InterPro" id="IPR004358">
    <property type="entry name" value="Sig_transdc_His_kin-like_C"/>
</dbReference>
<dbReference type="InterPro" id="IPR011623">
    <property type="entry name" value="7TMR_DISM_rcpt_extracell_dom1"/>
</dbReference>
<dbReference type="GO" id="GO:0005886">
    <property type="term" value="C:plasma membrane"/>
    <property type="evidence" value="ECO:0007669"/>
    <property type="project" value="UniProtKB-SubCell"/>
</dbReference>
<evidence type="ECO:0000256" key="2">
    <source>
        <dbReference type="ARBA" id="ARBA00004236"/>
    </source>
</evidence>
<dbReference type="AlphaFoldDB" id="A0A841TXU7"/>
<feature type="transmembrane region" description="Helical" evidence="14">
    <location>
        <begin position="391"/>
        <end position="411"/>
    </location>
</feature>
<keyword evidence="7" id="KW-0547">Nucleotide-binding</keyword>
<feature type="region of interest" description="Disordered" evidence="13">
    <location>
        <begin position="1034"/>
        <end position="1059"/>
    </location>
</feature>
<keyword evidence="10" id="KW-0902">Two-component regulatory system</keyword>
<dbReference type="GO" id="GO:0005524">
    <property type="term" value="F:ATP binding"/>
    <property type="evidence" value="ECO:0007669"/>
    <property type="project" value="UniProtKB-KW"/>
</dbReference>
<feature type="compositionally biased region" description="Basic and acidic residues" evidence="13">
    <location>
        <begin position="1035"/>
        <end position="1050"/>
    </location>
</feature>
<evidence type="ECO:0000256" key="10">
    <source>
        <dbReference type="ARBA" id="ARBA00023012"/>
    </source>
</evidence>
<feature type="transmembrane region" description="Helical" evidence="14">
    <location>
        <begin position="363"/>
        <end position="384"/>
    </location>
</feature>
<dbReference type="Proteomes" id="UP000553776">
    <property type="component" value="Unassembled WGS sequence"/>
</dbReference>
<evidence type="ECO:0000256" key="5">
    <source>
        <dbReference type="ARBA" id="ARBA00022553"/>
    </source>
</evidence>
<dbReference type="InterPro" id="IPR001789">
    <property type="entry name" value="Sig_transdc_resp-reg_receiver"/>
</dbReference>
<dbReference type="InterPro" id="IPR003594">
    <property type="entry name" value="HATPase_dom"/>
</dbReference>
<dbReference type="Pfam" id="PF00512">
    <property type="entry name" value="HisKA"/>
    <property type="match status" value="1"/>
</dbReference>
<evidence type="ECO:0000256" key="8">
    <source>
        <dbReference type="ARBA" id="ARBA00022777"/>
    </source>
</evidence>
<dbReference type="InterPro" id="IPR010559">
    <property type="entry name" value="Sig_transdc_His_kin_internal"/>
</dbReference>
<dbReference type="InterPro" id="IPR003661">
    <property type="entry name" value="HisK_dim/P_dom"/>
</dbReference>
<keyword evidence="14" id="KW-0812">Transmembrane</keyword>
<evidence type="ECO:0000256" key="14">
    <source>
        <dbReference type="SAM" id="Phobius"/>
    </source>
</evidence>
<dbReference type="InterPro" id="IPR008979">
    <property type="entry name" value="Galactose-bd-like_sf"/>
</dbReference>
<dbReference type="Gene3D" id="3.30.565.10">
    <property type="entry name" value="Histidine kinase-like ATPase, C-terminal domain"/>
    <property type="match status" value="2"/>
</dbReference>
<feature type="domain" description="Histidine kinase" evidence="15">
    <location>
        <begin position="467"/>
        <end position="685"/>
    </location>
</feature>
<evidence type="ECO:0000259" key="15">
    <source>
        <dbReference type="PROSITE" id="PS50109"/>
    </source>
</evidence>
<evidence type="ECO:0000313" key="17">
    <source>
        <dbReference type="EMBL" id="MBB6690474.1"/>
    </source>
</evidence>
<dbReference type="InterPro" id="IPR036097">
    <property type="entry name" value="HisK_dim/P_sf"/>
</dbReference>
<keyword evidence="6" id="KW-0808">Transferase</keyword>
<dbReference type="CDD" id="cd16922">
    <property type="entry name" value="HATPase_EvgS-ArcB-TorS-like"/>
    <property type="match status" value="1"/>
</dbReference>
<evidence type="ECO:0000256" key="4">
    <source>
        <dbReference type="ARBA" id="ARBA00022475"/>
    </source>
</evidence>
<accession>A0A841TXU7</accession>
<dbReference type="GO" id="GO:0000155">
    <property type="term" value="F:phosphorelay sensor kinase activity"/>
    <property type="evidence" value="ECO:0007669"/>
    <property type="project" value="InterPro"/>
</dbReference>
<evidence type="ECO:0000256" key="3">
    <source>
        <dbReference type="ARBA" id="ARBA00012438"/>
    </source>
</evidence>
<dbReference type="InterPro" id="IPR011006">
    <property type="entry name" value="CheY-like_superfamily"/>
</dbReference>
<keyword evidence="11 14" id="KW-0472">Membrane</keyword>
<dbReference type="PROSITE" id="PS50109">
    <property type="entry name" value="HIS_KIN"/>
    <property type="match status" value="1"/>
</dbReference>
<evidence type="ECO:0000256" key="9">
    <source>
        <dbReference type="ARBA" id="ARBA00022840"/>
    </source>
</evidence>
<dbReference type="Pfam" id="PF02518">
    <property type="entry name" value="HATPase_c"/>
    <property type="match status" value="2"/>
</dbReference>
<feature type="transmembrane region" description="Helical" evidence="14">
    <location>
        <begin position="237"/>
        <end position="257"/>
    </location>
</feature>
<reference evidence="17 18" key="1">
    <citation type="submission" date="2020-08" db="EMBL/GenBank/DDBJ databases">
        <title>Cohnella phylogeny.</title>
        <authorList>
            <person name="Dunlap C."/>
        </authorList>
    </citation>
    <scope>NUCLEOTIDE SEQUENCE [LARGE SCALE GENOMIC DNA]</scope>
    <source>
        <strain evidence="17 18">DSM 25239</strain>
    </source>
</reference>
<dbReference type="SMART" id="SM00448">
    <property type="entry name" value="REC"/>
    <property type="match status" value="1"/>
</dbReference>
<dbReference type="SMART" id="SM00388">
    <property type="entry name" value="HisKA"/>
    <property type="match status" value="1"/>
</dbReference>
<dbReference type="Gene3D" id="3.40.50.2300">
    <property type="match status" value="1"/>
</dbReference>
<dbReference type="SMART" id="SM00387">
    <property type="entry name" value="HATPase_c"/>
    <property type="match status" value="2"/>
</dbReference>
<dbReference type="FunFam" id="3.30.565.10:FF:000023">
    <property type="entry name" value="PAS domain-containing sensor histidine kinase"/>
    <property type="match status" value="1"/>
</dbReference>
<dbReference type="SUPFAM" id="SSF55874">
    <property type="entry name" value="ATPase domain of HSP90 chaperone/DNA topoisomerase II/histidine kinase"/>
    <property type="match status" value="2"/>
</dbReference>
<dbReference type="Pfam" id="PF06580">
    <property type="entry name" value="His_kinase"/>
    <property type="match status" value="1"/>
</dbReference>
<gene>
    <name evidence="17" type="ORF">H7B90_03570</name>
</gene>
<dbReference type="PANTHER" id="PTHR43047">
    <property type="entry name" value="TWO-COMPONENT HISTIDINE PROTEIN KINASE"/>
    <property type="match status" value="1"/>
</dbReference>
<comment type="subcellular location">
    <subcellularLocation>
        <location evidence="2">Cell membrane</location>
    </subcellularLocation>
</comment>
<dbReference type="InterPro" id="IPR036890">
    <property type="entry name" value="HATPase_C_sf"/>
</dbReference>
<dbReference type="SUPFAM" id="SSF49785">
    <property type="entry name" value="Galactose-binding domain-like"/>
    <property type="match status" value="1"/>
</dbReference>
<evidence type="ECO:0000256" key="12">
    <source>
        <dbReference type="PROSITE-ProRule" id="PRU00169"/>
    </source>
</evidence>
<keyword evidence="18" id="KW-1185">Reference proteome</keyword>
<keyword evidence="14" id="KW-1133">Transmembrane helix</keyword>
<evidence type="ECO:0000313" key="18">
    <source>
        <dbReference type="Proteomes" id="UP000553776"/>
    </source>
</evidence>
<comment type="caution">
    <text evidence="17">The sequence shown here is derived from an EMBL/GenBank/DDBJ whole genome shotgun (WGS) entry which is preliminary data.</text>
</comment>
<evidence type="ECO:0000256" key="13">
    <source>
        <dbReference type="SAM" id="MobiDB-lite"/>
    </source>
</evidence>
<feature type="transmembrane region" description="Helical" evidence="14">
    <location>
        <begin position="269"/>
        <end position="287"/>
    </location>
</feature>
<dbReference type="PANTHER" id="PTHR43047:SF72">
    <property type="entry name" value="OSMOSENSING HISTIDINE PROTEIN KINASE SLN1"/>
    <property type="match status" value="1"/>
</dbReference>
<feature type="domain" description="Response regulatory" evidence="16">
    <location>
        <begin position="736"/>
        <end position="853"/>
    </location>
</feature>
<protein>
    <recommendedName>
        <fullName evidence="3">histidine kinase</fullName>
        <ecNumber evidence="3">2.7.13.3</ecNumber>
    </recommendedName>
</protein>
<evidence type="ECO:0000256" key="7">
    <source>
        <dbReference type="ARBA" id="ARBA00022741"/>
    </source>
</evidence>
<dbReference type="CDD" id="cd00082">
    <property type="entry name" value="HisKA"/>
    <property type="match status" value="1"/>
</dbReference>
<feature type="modified residue" description="4-aspartylphosphate" evidence="12">
    <location>
        <position position="786"/>
    </location>
</feature>
<evidence type="ECO:0000256" key="11">
    <source>
        <dbReference type="ARBA" id="ARBA00023136"/>
    </source>
</evidence>
<sequence>MPMPLRTLKSILPSSLLLLVVLLVFAYWFSFNRIIASDAPRAEKGVVDLSGWSWTDRGIVPLNGQWEFYGGQLLEPADFEDGTVEGEIGAGIGAGAGAGDGRPVRTGYAEVPGPWVADGEDGDKSENGKSPYGYGTYRLRIRLPESDSHRIYGIVVNNIKTSHRLFADGEPIGEGGVPGESKAETKAVNLPYSRFFQQNGGTAEIVIQVANFSYAKGGITHPVYLGEQARIVSYRDYSIALDAIVGLALFILGCYFLVLYRMRRREKPWLLFGLSCLANSVYILTHGDKLLGLAFPAIPYEWFTKTQFLSGILSEYFLLRYTRTSYSRLSHKRIVRAFEWELAARFAVVLAAPASVYSNADWVYYLLSFALMFYAMYVMVAGAVRKLEGAALMAISALFLFLINMGSYLYNGGAMEAYFMQPLAFMGFMFAQVVLLSKRFTNAFATVELLSEKLKSLDKLKDEFLANTSHELRTPLHGMINIAESLLGGAAGKLSPGQEENLSLIVASGKRMANLVNDILDFSKLRNGEIVLRTSPVDARPLVGVIFEMFRHLAGKKPVRLADRLPADLPPVLADEDRLTQILFNLIGNALKFTKEGEVAVFAHEKNGVVTIGVKDTGIGIAKDRQEAIFDSFEQADSGIASEYGGMGMGLSVTKSLVELHGGRIRVESEPGAGSVFSFTLPAAGGAAAAEAARSDPGDIGFAKRKAVRADSGSAAAASASRHEPSAPKGRGSEFTILIADDDAANRQVLLNLLTLEGYSVVAAADGAEALRRLDERRPFDLLVVDLMMPGLSGYDVCRAVRGRYSLSELPVLILTARNRAEDMIAGFAAGANDFLGKPVEAEELRARVRTLLGMKKSAADLIRSELDFLRAQIKPHFLFNTINTVISVSHRNAEEARQLLTKLGTFLRESFDFDNGEQRVPLHRELDLVRAYLFIEQARFGERLRVEYAVDEEADAEIPPLILQPIVENAVRHGVTKRPEGGTVRIVARRAEEGGLVLVVEDDGPGMEAGAWAAASAESRIATGESLIAAAESRAGRRGSDSADARQVADARSAGRTRQGVGLANIDRRLRTLYGTGLDIASAPGEGTRVTIRIPG</sequence>
<dbReference type="Pfam" id="PF07695">
    <property type="entry name" value="7TMR-DISM_7TM"/>
    <property type="match status" value="1"/>
</dbReference>
<organism evidence="17 18">
    <name type="scientific">Cohnella xylanilytica</name>
    <dbReference type="NCBI Taxonomy" id="557555"/>
    <lineage>
        <taxon>Bacteria</taxon>
        <taxon>Bacillati</taxon>
        <taxon>Bacillota</taxon>
        <taxon>Bacilli</taxon>
        <taxon>Bacillales</taxon>
        <taxon>Paenibacillaceae</taxon>
        <taxon>Cohnella</taxon>
    </lineage>
</organism>
<dbReference type="InterPro" id="IPR005467">
    <property type="entry name" value="His_kinase_dom"/>
</dbReference>
<dbReference type="Gene3D" id="1.10.287.130">
    <property type="match status" value="1"/>
</dbReference>
<keyword evidence="4" id="KW-1003">Cell membrane</keyword>
<keyword evidence="9" id="KW-0067">ATP-binding</keyword>
<keyword evidence="8" id="KW-0418">Kinase</keyword>
<evidence type="ECO:0000256" key="1">
    <source>
        <dbReference type="ARBA" id="ARBA00000085"/>
    </source>
</evidence>
<dbReference type="RefSeq" id="WP_185134500.1">
    <property type="nucleotide sequence ID" value="NZ_JACJVR010000011.1"/>
</dbReference>
<keyword evidence="5 12" id="KW-0597">Phosphoprotein</keyword>
<evidence type="ECO:0000256" key="6">
    <source>
        <dbReference type="ARBA" id="ARBA00022679"/>
    </source>
</evidence>
<comment type="catalytic activity">
    <reaction evidence="1">
        <text>ATP + protein L-histidine = ADP + protein N-phospho-L-histidine.</text>
        <dbReference type="EC" id="2.7.13.3"/>
    </reaction>
</comment>
<evidence type="ECO:0000259" key="16">
    <source>
        <dbReference type="PROSITE" id="PS50110"/>
    </source>
</evidence>